<dbReference type="SFLD" id="SFLDG01150">
    <property type="entry name" value="Main.1:_Beta-like"/>
    <property type="match status" value="1"/>
</dbReference>
<keyword evidence="3" id="KW-0808">Transferase</keyword>
<evidence type="ECO:0000313" key="3">
    <source>
        <dbReference type="EMBL" id="MBB4146637.1"/>
    </source>
</evidence>
<dbReference type="InterPro" id="IPR010987">
    <property type="entry name" value="Glutathione-S-Trfase_C-like"/>
</dbReference>
<dbReference type="EMBL" id="JACIEU010000002">
    <property type="protein sequence ID" value="MBB4146637.1"/>
    <property type="molecule type" value="Genomic_DNA"/>
</dbReference>
<evidence type="ECO:0000259" key="2">
    <source>
        <dbReference type="PROSITE" id="PS50405"/>
    </source>
</evidence>
<dbReference type="InterPro" id="IPR036282">
    <property type="entry name" value="Glutathione-S-Trfase_C_sf"/>
</dbReference>
<dbReference type="PROSITE" id="PS50405">
    <property type="entry name" value="GST_CTER"/>
    <property type="match status" value="1"/>
</dbReference>
<name>A0A7W6PUX7_9SPHN</name>
<protein>
    <submittedName>
        <fullName evidence="3">Glutathione S-transferase</fullName>
        <ecNumber evidence="3">2.5.1.18</ecNumber>
    </submittedName>
</protein>
<dbReference type="PANTHER" id="PTHR44051:SF21">
    <property type="entry name" value="GLUTATHIONE S-TRANSFERASE FAMILY PROTEIN"/>
    <property type="match status" value="1"/>
</dbReference>
<dbReference type="PANTHER" id="PTHR44051">
    <property type="entry name" value="GLUTATHIONE S-TRANSFERASE-RELATED"/>
    <property type="match status" value="1"/>
</dbReference>
<reference evidence="3 4" key="1">
    <citation type="submission" date="2020-08" db="EMBL/GenBank/DDBJ databases">
        <title>Genomic Encyclopedia of Type Strains, Phase IV (KMG-IV): sequencing the most valuable type-strain genomes for metagenomic binning, comparative biology and taxonomic classification.</title>
        <authorList>
            <person name="Goeker M."/>
        </authorList>
    </citation>
    <scope>NUCLEOTIDE SEQUENCE [LARGE SCALE GENOMIC DNA]</scope>
    <source>
        <strain evidence="3 4">DSM 19371</strain>
    </source>
</reference>
<dbReference type="InterPro" id="IPR040079">
    <property type="entry name" value="Glutathione_S-Trfase"/>
</dbReference>
<dbReference type="SFLD" id="SFLDG00358">
    <property type="entry name" value="Main_(cytGST)"/>
    <property type="match status" value="1"/>
</dbReference>
<dbReference type="CDD" id="cd03207">
    <property type="entry name" value="GST_C_8"/>
    <property type="match status" value="1"/>
</dbReference>
<feature type="domain" description="GST C-terminal" evidence="2">
    <location>
        <begin position="87"/>
        <end position="210"/>
    </location>
</feature>
<comment type="caution">
    <text evidence="3">The sequence shown here is derived from an EMBL/GenBank/DDBJ whole genome shotgun (WGS) entry which is preliminary data.</text>
</comment>
<dbReference type="InterPro" id="IPR036249">
    <property type="entry name" value="Thioredoxin-like_sf"/>
</dbReference>
<accession>A0A7W6PUX7</accession>
<dbReference type="GO" id="GO:0004364">
    <property type="term" value="F:glutathione transferase activity"/>
    <property type="evidence" value="ECO:0007669"/>
    <property type="project" value="UniProtKB-EC"/>
</dbReference>
<keyword evidence="4" id="KW-1185">Reference proteome</keyword>
<dbReference type="Pfam" id="PF13409">
    <property type="entry name" value="GST_N_2"/>
    <property type="match status" value="1"/>
</dbReference>
<dbReference type="SFLD" id="SFLDS00019">
    <property type="entry name" value="Glutathione_Transferase_(cytos"/>
    <property type="match status" value="1"/>
</dbReference>
<proteinExistence type="predicted"/>
<dbReference type="SUPFAM" id="SSF52833">
    <property type="entry name" value="Thioredoxin-like"/>
    <property type="match status" value="1"/>
</dbReference>
<dbReference type="SUPFAM" id="SSF47616">
    <property type="entry name" value="GST C-terminal domain-like"/>
    <property type="match status" value="1"/>
</dbReference>
<dbReference type="Proteomes" id="UP000590524">
    <property type="component" value="Unassembled WGS sequence"/>
</dbReference>
<dbReference type="PROSITE" id="PS50404">
    <property type="entry name" value="GST_NTER"/>
    <property type="match status" value="1"/>
</dbReference>
<dbReference type="Gene3D" id="1.20.1050.10">
    <property type="match status" value="1"/>
</dbReference>
<organism evidence="3 4">
    <name type="scientific">Sphingobium scionense</name>
    <dbReference type="NCBI Taxonomy" id="1404341"/>
    <lineage>
        <taxon>Bacteria</taxon>
        <taxon>Pseudomonadati</taxon>
        <taxon>Pseudomonadota</taxon>
        <taxon>Alphaproteobacteria</taxon>
        <taxon>Sphingomonadales</taxon>
        <taxon>Sphingomonadaceae</taxon>
        <taxon>Sphingobium</taxon>
    </lineage>
</organism>
<dbReference type="AlphaFoldDB" id="A0A7W6PUX7"/>
<dbReference type="Gene3D" id="3.40.30.10">
    <property type="entry name" value="Glutaredoxin"/>
    <property type="match status" value="1"/>
</dbReference>
<dbReference type="EC" id="2.5.1.18" evidence="3"/>
<dbReference type="InterPro" id="IPR004045">
    <property type="entry name" value="Glutathione_S-Trfase_N"/>
</dbReference>
<feature type="domain" description="GST N-terminal" evidence="1">
    <location>
        <begin position="3"/>
        <end position="83"/>
    </location>
</feature>
<evidence type="ECO:0000313" key="4">
    <source>
        <dbReference type="Proteomes" id="UP000590524"/>
    </source>
</evidence>
<evidence type="ECO:0000259" key="1">
    <source>
        <dbReference type="PROSITE" id="PS50404"/>
    </source>
</evidence>
<sequence>MMADPVLLYTNPMSRGQIARWMLEEVGAPYEAVILDYAGGMKTADYRAINPMGKVPAIVHGGKVVTECAAICAYLADAFPAAGLAPATDDRADYYRWLFFAAGPVEAAVTNKAMGFVLPEGRERSAGYGSFDDTLDTLETAVTGRSWICGGTFTAADVYVGAQIDWGLAFGTIPSRPAFEAYAARLRERPAYKRQKEIDNALIAEMQKQG</sequence>
<gene>
    <name evidence="3" type="ORF">GGQ90_000392</name>
</gene>
<dbReference type="CDD" id="cd03046">
    <property type="entry name" value="GST_N_GTT1_like"/>
    <property type="match status" value="1"/>
</dbReference>